<keyword evidence="2" id="KW-0964">Secreted</keyword>
<dbReference type="InterPro" id="IPR026345">
    <property type="entry name" value="Adh_isopep-form_adh_dom"/>
</dbReference>
<dbReference type="NCBIfam" id="TIGR01167">
    <property type="entry name" value="LPXTG_anchor"/>
    <property type="match status" value="1"/>
</dbReference>
<evidence type="ECO:0000256" key="3">
    <source>
        <dbReference type="ARBA" id="ARBA00022729"/>
    </source>
</evidence>
<keyword evidence="6" id="KW-0472">Membrane</keyword>
<dbReference type="Pfam" id="PF17998">
    <property type="entry name" value="AgI_II_C2"/>
    <property type="match status" value="2"/>
</dbReference>
<dbReference type="Proteomes" id="UP000544052">
    <property type="component" value="Unassembled WGS sequence"/>
</dbReference>
<evidence type="ECO:0000313" key="10">
    <source>
        <dbReference type="Proteomes" id="UP000518255"/>
    </source>
</evidence>
<dbReference type="Proteomes" id="UP000518255">
    <property type="component" value="Unassembled WGS sequence"/>
</dbReference>
<accession>A0A7W3TXW2</accession>
<keyword evidence="4" id="KW-0572">Peptidoglycan-anchor</keyword>
<evidence type="ECO:0000256" key="6">
    <source>
        <dbReference type="SAM" id="Phobius"/>
    </source>
</evidence>
<reference evidence="10 11" key="1">
    <citation type="submission" date="2020-07" db="EMBL/GenBank/DDBJ databases">
        <title>Description of Limosilactobacillus balticus sp. nov., Limosilactobacillus agrestis sp. nov., Limosilactobacillus albertensis sp. nov., Limosilactobacillus rudii sp. nov., Limosilactobacillus fastidiosus sp. nov., five novel Limosilactobacillus species isolated from the vertebrate gastrointestinal tract, and proposal of 6 subspecies of Limosilactobacillus reuteri adapted to the gastrointestinal tract of specific vertebrate hosts.</title>
        <authorList>
            <person name="Li F."/>
            <person name="Cheng C."/>
            <person name="Zheng J."/>
            <person name="Quevedo R.M."/>
            <person name="Li J."/>
            <person name="Roos S."/>
            <person name="Gaenzle M.G."/>
            <person name="Walter J."/>
        </authorList>
    </citation>
    <scope>NUCLEOTIDE SEQUENCE [LARGE SCALE GENOMIC DNA]</scope>
    <source>
        <strain evidence="9 10">WF-MA3-C</strain>
        <strain evidence="8 11">WF-MO7-1</strain>
    </source>
</reference>
<feature type="region of interest" description="Disordered" evidence="5">
    <location>
        <begin position="1378"/>
        <end position="1445"/>
    </location>
</feature>
<proteinExistence type="predicted"/>
<feature type="transmembrane region" description="Helical" evidence="6">
    <location>
        <begin position="1447"/>
        <end position="1464"/>
    </location>
</feature>
<dbReference type="EMBL" id="JACIUY010000011">
    <property type="protein sequence ID" value="MBB1085313.1"/>
    <property type="molecule type" value="Genomic_DNA"/>
</dbReference>
<dbReference type="Gene3D" id="2.60.40.740">
    <property type="match status" value="5"/>
</dbReference>
<feature type="non-terminal residue" evidence="9">
    <location>
        <position position="1"/>
    </location>
</feature>
<feature type="domain" description="Gram-positive cocci surface proteins LPxTG" evidence="7">
    <location>
        <begin position="1437"/>
        <end position="1471"/>
    </location>
</feature>
<evidence type="ECO:0000259" key="7">
    <source>
        <dbReference type="PROSITE" id="PS50847"/>
    </source>
</evidence>
<dbReference type="RefSeq" id="WP_182580061.1">
    <property type="nucleotide sequence ID" value="NZ_JACIUY010000011.1"/>
</dbReference>
<feature type="compositionally biased region" description="Basic and acidic residues" evidence="5">
    <location>
        <begin position="1379"/>
        <end position="1389"/>
    </location>
</feature>
<dbReference type="InterPro" id="IPR032300">
    <property type="entry name" value="Antigen_C"/>
</dbReference>
<evidence type="ECO:0000256" key="4">
    <source>
        <dbReference type="ARBA" id="ARBA00023088"/>
    </source>
</evidence>
<dbReference type="NCBIfam" id="TIGR04228">
    <property type="entry name" value="isopep_sspB_C2"/>
    <property type="match status" value="1"/>
</dbReference>
<evidence type="ECO:0000256" key="2">
    <source>
        <dbReference type="ARBA" id="ARBA00022525"/>
    </source>
</evidence>
<evidence type="ECO:0000313" key="9">
    <source>
        <dbReference type="EMBL" id="MBB1085313.1"/>
    </source>
</evidence>
<feature type="compositionally biased region" description="Polar residues" evidence="5">
    <location>
        <begin position="1436"/>
        <end position="1445"/>
    </location>
</feature>
<gene>
    <name evidence="9" type="ORF">H5R63_00575</name>
    <name evidence="8" type="ORF">H5R64_01085</name>
</gene>
<keyword evidence="6" id="KW-0812">Transmembrane</keyword>
<keyword evidence="1" id="KW-0134">Cell wall</keyword>
<keyword evidence="11" id="KW-1185">Reference proteome</keyword>
<evidence type="ECO:0000256" key="1">
    <source>
        <dbReference type="ARBA" id="ARBA00022512"/>
    </source>
</evidence>
<organism evidence="9 10">
    <name type="scientific">Limosilactobacillus fastidiosus</name>
    <dbReference type="NCBI Taxonomy" id="2759855"/>
    <lineage>
        <taxon>Bacteria</taxon>
        <taxon>Bacillati</taxon>
        <taxon>Bacillota</taxon>
        <taxon>Bacilli</taxon>
        <taxon>Lactobacillales</taxon>
        <taxon>Lactobacillaceae</taxon>
        <taxon>Limosilactobacillus</taxon>
    </lineage>
</organism>
<keyword evidence="3" id="KW-0732">Signal</keyword>
<evidence type="ECO:0000313" key="8">
    <source>
        <dbReference type="EMBL" id="MBB1062407.1"/>
    </source>
</evidence>
<dbReference type="Pfam" id="PF16364">
    <property type="entry name" value="Antigen_C"/>
    <property type="match status" value="1"/>
</dbReference>
<evidence type="ECO:0000313" key="11">
    <source>
        <dbReference type="Proteomes" id="UP000544052"/>
    </source>
</evidence>
<name>A0A7W3TXW2_9LACO</name>
<dbReference type="EMBL" id="JACIUZ010000015">
    <property type="protein sequence ID" value="MBB1062407.1"/>
    <property type="molecule type" value="Genomic_DNA"/>
</dbReference>
<comment type="caution">
    <text evidence="9">The sequence shown here is derived from an EMBL/GenBank/DDBJ whole genome shotgun (WGS) entry which is preliminary data.</text>
</comment>
<evidence type="ECO:0000256" key="5">
    <source>
        <dbReference type="SAM" id="MobiDB-lite"/>
    </source>
</evidence>
<dbReference type="PROSITE" id="PS50847">
    <property type="entry name" value="GRAM_POS_ANCHORING"/>
    <property type="match status" value="1"/>
</dbReference>
<keyword evidence="6" id="KW-1133">Transmembrane helix</keyword>
<protein>
    <submittedName>
        <fullName evidence="9">LPXTG cell wall anchor domain-containing protein</fullName>
    </submittedName>
</protein>
<dbReference type="InterPro" id="IPR019931">
    <property type="entry name" value="LPXTG_anchor"/>
</dbReference>
<sequence>YDVMRATPPSTTIPGEDAAQYHNLFSQTDVQKHYSENNIQTDNKLYIAGDTAHADVSIKLLNASDYEGGLNKLRFDDDYSNFASHAKVNIDQSKVTHDGQDVTSDFNITDNGNGHVTATAKDPSKFTAGTYTFTPYWTINTDTATNTVLKNQGSITVNTSTGDVPPVQVPVYKPDPSKHFQEGNKVVDSKTYISGDTAHGYITLPLPDPDELAKPLSNLSIMDDFSKSAKYLSYDSSQVLLNGKDDTKNWNVKVEGTKVIATAKDPSKAPAGNVVLVVNLNISKDTPSGTTIYNEGSGTINHATVPTNTPQVQTYRPTDNKHWVEGQDNHIVDDHSFIAGDNVNGLVTMTTPVQSTLAKPLTNVQLVDDFSNFADKADYKFANVTINGKTVNDWNIQRVGNTIVATAENPGNVPAGMVQLHVTWTAHKGLANNTAFINSGSGTLNNLTIETPKRTIKTYTQSPEKHWVEGQDNHAVDDKLVINGDNVKALITGTLPDQSTLTKKLEHVQLMDDYSNFAKDVDDPTIVITENGQDAQDLYDVEIENGHATITRKDASKAPAGVVQMALTWKLHKDVANGTKLQNKSSELLNNNEVNTKTVTITTYKPDPNKHWQEGQRIVDGKTYTDGDTAHADVFMPLPNPTDLAKPLENVSLTEDFGKFAQYVDYLNSQVFVNGKDFSSDWDIQRVGNTIVATAKNPGQLPGGVVYLHNSFKIKLSTPSGTVLLNNGSGTINNTTVKVPERPIKVYKTDVTKHWTLDNAVTDNQIYMSGTQATATMTVNTPTNLATLLTKFSIDDDFSNYAQYVTANQANVKVMENDQDATSQYDIKIDNNGHVIATRKDASKTPEGKVQLIVTFDIKNGVKTGTVFINNGSATVNKDTESVPPTKVVVWTPDPTKDVGLNQQSGKIQDSVNGQNVANGTTLTYGLTTDDVPANRAQKITSRSIVDILDSKAQFLGYKVFVKGADGKLVDVTEHVKLTQDGQKLTFDEDSYLLDRYNQDLTKAVDTPIIDLFVSAQGDGSDIKNSYDLYTNGVKTTSNTVENWTPNAPKPTKEDLNDKGVNIDGKYMLPGDTNVFKVNADYSDYKGVQASDDSISKGFYIIDDYPEDALDADTSKFVTVDSKGQTVKGMSYKVYKSLSEAPADVQAAVAKSGIKLNGAFIVASADDPASYFKQYVQTGDSVSIKMPMVVKDAFNGVYKNAAYQFDFGNGYATNIVSNGVPKINPTKDVVISVDNQKSLNNSNIKLNQNFDYKLTGAMLPANEGNPITQYGFQDDYDQTHDQYNGQYSVLLDTDVTLTDGTVLKKGMDVTKYTTQVIDTENGAVDVEFDKDFLAKVDIEKSAFGASVYLTMKRVKAGDVTNEYTNVINGKKYVSNAVKTHTDEPKKPETPKTPTPASKPETPTPQPAQPKVETPAQPVIAAVTPAPVQPKAEPQQELPQTGNDSSQAAAAGFVGLLLALGSFGLKRKKNFA</sequence>